<protein>
    <submittedName>
        <fullName evidence="1">Uncharacterized protein</fullName>
    </submittedName>
</protein>
<comment type="caution">
    <text evidence="1">The sequence shown here is derived from an EMBL/GenBank/DDBJ whole genome shotgun (WGS) entry which is preliminary data.</text>
</comment>
<evidence type="ECO:0000313" key="2">
    <source>
        <dbReference type="Proteomes" id="UP000663859"/>
    </source>
</evidence>
<dbReference type="AlphaFoldDB" id="A0A8J2BLE6"/>
<accession>A0A8J2BLE6</accession>
<dbReference type="EMBL" id="CAJNOB010000001">
    <property type="protein sequence ID" value="CAF0688923.1"/>
    <property type="molecule type" value="Genomic_DNA"/>
</dbReference>
<keyword evidence="2" id="KW-1185">Reference proteome</keyword>
<proteinExistence type="predicted"/>
<dbReference type="Proteomes" id="UP000663859">
    <property type="component" value="Unassembled WGS sequence"/>
</dbReference>
<organism evidence="1 2">
    <name type="scientific">Candidatus Methylacidithermus pantelleriae</name>
    <dbReference type="NCBI Taxonomy" id="2744239"/>
    <lineage>
        <taxon>Bacteria</taxon>
        <taxon>Pseudomonadati</taxon>
        <taxon>Verrucomicrobiota</taxon>
        <taxon>Methylacidiphilae</taxon>
        <taxon>Methylacidiphilales</taxon>
        <taxon>Methylacidiphilaceae</taxon>
        <taxon>Candidatus Methylacidithermus</taxon>
    </lineage>
</organism>
<reference evidence="1" key="1">
    <citation type="submission" date="2021-02" db="EMBL/GenBank/DDBJ databases">
        <authorList>
            <person name="Cremers G."/>
            <person name="Picone N."/>
        </authorList>
    </citation>
    <scope>NUCLEOTIDE SEQUENCE</scope>
    <source>
        <strain evidence="1">PQ17</strain>
    </source>
</reference>
<evidence type="ECO:0000313" key="1">
    <source>
        <dbReference type="EMBL" id="CAF0688923.1"/>
    </source>
</evidence>
<sequence>MLDWVWCKPSAWRAAAVGGSPCRCVVIGPLDNETFFVEGK</sequence>
<gene>
    <name evidence="1" type="ORF">MPNT_10052</name>
</gene>
<name>A0A8J2BLE6_9BACT</name>